<dbReference type="InterPro" id="IPR036514">
    <property type="entry name" value="SGNH_hydro_sf"/>
</dbReference>
<accession>A0A2P8CZA2</accession>
<protein>
    <submittedName>
        <fullName evidence="2">GSCFA family protein</fullName>
    </submittedName>
</protein>
<dbReference type="GO" id="GO:0016788">
    <property type="term" value="F:hydrolase activity, acting on ester bonds"/>
    <property type="evidence" value="ECO:0007669"/>
    <property type="project" value="UniProtKB-ARBA"/>
</dbReference>
<dbReference type="Gene3D" id="3.40.50.1110">
    <property type="entry name" value="SGNH hydrolase"/>
    <property type="match status" value="1"/>
</dbReference>
<reference evidence="2 3" key="1">
    <citation type="submission" date="2018-03" db="EMBL/GenBank/DDBJ databases">
        <title>Genomic Encyclopedia of Type Strains, Phase III (KMG-III): the genomes of soil and plant-associated and newly described type strains.</title>
        <authorList>
            <person name="Whitman W."/>
        </authorList>
    </citation>
    <scope>NUCLEOTIDE SEQUENCE [LARGE SCALE GENOMIC DNA]</scope>
    <source>
        <strain evidence="2 3">CGMCC 1.12700</strain>
    </source>
</reference>
<dbReference type="SUPFAM" id="SSF52266">
    <property type="entry name" value="SGNH hydrolase"/>
    <property type="match status" value="1"/>
</dbReference>
<comment type="caution">
    <text evidence="2">The sequence shown here is derived from an EMBL/GenBank/DDBJ whole genome shotgun (WGS) entry which is preliminary data.</text>
</comment>
<dbReference type="AlphaFoldDB" id="A0A2P8CZA2"/>
<dbReference type="Pfam" id="PF08885">
    <property type="entry name" value="GSCFA"/>
    <property type="match status" value="1"/>
</dbReference>
<proteinExistence type="predicted"/>
<sequence length="330" mass="37458">MNFTLPLTIPAAGTAIRHQDKILLTGSCFTEHMSSRMEQLRMDVLANPSGILFNPESVADSLNAYIDNRAYTTGDLFCLQEIWNCWDFHSDFSATSSAAALDLIHSAVSGAGAFLAGADWLIVTLGSAFQYFTTALAGEAGRGVANCHRAPGQWFEKRLLPVATIVDTWRQLIGRLQTYNPKLKIIFTISPVRHVRDGVVDNNRSKARLIEAVHTLVATYDHCSYFPAYEIVIDILRDHRFYDVDMIHPNYAATQYVWERFADTYFTADTRKLLGRIQDIQTAWHHKVRFPDTEAHCRFKASYREKLLQLKEQYPYLDLEEALAYFSSAS</sequence>
<dbReference type="Proteomes" id="UP000240572">
    <property type="component" value="Unassembled WGS sequence"/>
</dbReference>
<dbReference type="RefSeq" id="WP_245882113.1">
    <property type="nucleotide sequence ID" value="NZ_PYGD01000008.1"/>
</dbReference>
<feature type="domain" description="GSCFA" evidence="1">
    <location>
        <begin position="21"/>
        <end position="261"/>
    </location>
</feature>
<evidence type="ECO:0000313" key="3">
    <source>
        <dbReference type="Proteomes" id="UP000240572"/>
    </source>
</evidence>
<name>A0A2P8CZA2_9BACT</name>
<organism evidence="2 3">
    <name type="scientific">Taibaiella chishuiensis</name>
    <dbReference type="NCBI Taxonomy" id="1434707"/>
    <lineage>
        <taxon>Bacteria</taxon>
        <taxon>Pseudomonadati</taxon>
        <taxon>Bacteroidota</taxon>
        <taxon>Chitinophagia</taxon>
        <taxon>Chitinophagales</taxon>
        <taxon>Chitinophagaceae</taxon>
        <taxon>Taibaiella</taxon>
    </lineage>
</organism>
<dbReference type="CDD" id="cd00229">
    <property type="entry name" value="SGNH_hydrolase"/>
    <property type="match status" value="1"/>
</dbReference>
<dbReference type="EMBL" id="PYGD01000008">
    <property type="protein sequence ID" value="PSK90294.1"/>
    <property type="molecule type" value="Genomic_DNA"/>
</dbReference>
<evidence type="ECO:0000259" key="1">
    <source>
        <dbReference type="Pfam" id="PF08885"/>
    </source>
</evidence>
<gene>
    <name evidence="2" type="ORF">B0I18_10822</name>
</gene>
<evidence type="ECO:0000313" key="2">
    <source>
        <dbReference type="EMBL" id="PSK90294.1"/>
    </source>
</evidence>
<keyword evidence="3" id="KW-1185">Reference proteome</keyword>
<dbReference type="InterPro" id="IPR014982">
    <property type="entry name" value="GSCFA"/>
</dbReference>